<feature type="region of interest" description="Disordered" evidence="1">
    <location>
        <begin position="180"/>
        <end position="222"/>
    </location>
</feature>
<keyword evidence="2" id="KW-1133">Transmembrane helix</keyword>
<evidence type="ECO:0000256" key="3">
    <source>
        <dbReference type="SAM" id="SignalP"/>
    </source>
</evidence>
<comment type="caution">
    <text evidence="4">The sequence shown here is derived from an EMBL/GenBank/DDBJ whole genome shotgun (WGS) entry which is preliminary data.</text>
</comment>
<proteinExistence type="predicted"/>
<dbReference type="Proteomes" id="UP000283644">
    <property type="component" value="Unassembled WGS sequence"/>
</dbReference>
<keyword evidence="5" id="KW-1185">Reference proteome</keyword>
<keyword evidence="2" id="KW-0812">Transmembrane</keyword>
<accession>A0A417Y1S4</accession>
<feature type="transmembrane region" description="Helical" evidence="2">
    <location>
        <begin position="423"/>
        <end position="442"/>
    </location>
</feature>
<protein>
    <recommendedName>
        <fullName evidence="6">Peptidase</fullName>
    </recommendedName>
</protein>
<keyword evidence="2" id="KW-0472">Membrane</keyword>
<name>A0A417Y1S4_9ACTN</name>
<dbReference type="RefSeq" id="WP_118925921.1">
    <property type="nucleotide sequence ID" value="NZ_QXGH01000017.1"/>
</dbReference>
<keyword evidence="3" id="KW-0732">Signal</keyword>
<evidence type="ECO:0000256" key="2">
    <source>
        <dbReference type="SAM" id="Phobius"/>
    </source>
</evidence>
<evidence type="ECO:0008006" key="6">
    <source>
        <dbReference type="Google" id="ProtNLM"/>
    </source>
</evidence>
<sequence>MRTVARAAAVAALALGVGAWTPYGAAGAEPVDLGGQPVAGGTGSTDRNEPTSLTAGLWRDTLGTGTDDEHYFVYERQMRESTVHVGLVGVSQDPAGDGIGLQVLAGETDCGSNTDDPGSYAAHSVFGIAVDVGPADIGDHQSECLRAPSLAIIVNRGYSSSTQDLPIAIKIVEEAPVVELDPENPGLPEPDDVLSYPPPSGASPEDLAGGSSFDDAPAIDPTADGVTVTTTVAEGSEVLYRVPVDWGQQVVATARVPAMDPATQERTGGSGPYVDLRIIDPLRAVVGEADAEATTTGSYGTERAELSRGTYPLRYLNRFADQSPLVPGDFWVAFAVQALPADAGRDALDVPVEVTIAVVAGAGEGAPEHQATVQAPGGGAGPDGYAAETPYLVGDGEFSAVASGNPFTPEMDDEAWWGPRRGLGVGVGVISLACCAVGAVWLTRRRAR</sequence>
<dbReference type="OrthoDB" id="4333421at2"/>
<reference evidence="4 5" key="1">
    <citation type="submission" date="2018-09" db="EMBL/GenBank/DDBJ databases">
        <title>Genome sequencing of Nocardioides immobilis CCTCC AB 2017083 for comparison to Nocardioides silvaticus.</title>
        <authorList>
            <person name="Li C."/>
            <person name="Wang G."/>
        </authorList>
    </citation>
    <scope>NUCLEOTIDE SEQUENCE [LARGE SCALE GENOMIC DNA]</scope>
    <source>
        <strain evidence="4 5">CCTCC AB 2017083</strain>
    </source>
</reference>
<organism evidence="4 5">
    <name type="scientific">Nocardioides immobilis</name>
    <dbReference type="NCBI Taxonomy" id="2049295"/>
    <lineage>
        <taxon>Bacteria</taxon>
        <taxon>Bacillati</taxon>
        <taxon>Actinomycetota</taxon>
        <taxon>Actinomycetes</taxon>
        <taxon>Propionibacteriales</taxon>
        <taxon>Nocardioidaceae</taxon>
        <taxon>Nocardioides</taxon>
    </lineage>
</organism>
<evidence type="ECO:0000256" key="1">
    <source>
        <dbReference type="SAM" id="MobiDB-lite"/>
    </source>
</evidence>
<evidence type="ECO:0000313" key="4">
    <source>
        <dbReference type="EMBL" id="RHW26507.1"/>
    </source>
</evidence>
<feature type="signal peptide" evidence="3">
    <location>
        <begin position="1"/>
        <end position="25"/>
    </location>
</feature>
<dbReference type="AlphaFoldDB" id="A0A417Y1S4"/>
<dbReference type="EMBL" id="QXGH01000017">
    <property type="protein sequence ID" value="RHW26507.1"/>
    <property type="molecule type" value="Genomic_DNA"/>
</dbReference>
<feature type="chain" id="PRO_5039146641" description="Peptidase" evidence="3">
    <location>
        <begin position="26"/>
        <end position="448"/>
    </location>
</feature>
<evidence type="ECO:0000313" key="5">
    <source>
        <dbReference type="Proteomes" id="UP000283644"/>
    </source>
</evidence>
<gene>
    <name evidence="4" type="ORF">D0Z08_14370</name>
</gene>